<protein>
    <submittedName>
        <fullName evidence="1">Uncharacterized protein</fullName>
    </submittedName>
</protein>
<dbReference type="AlphaFoldDB" id="X1SBA7"/>
<dbReference type="EMBL" id="BARW01022962">
    <property type="protein sequence ID" value="GAI90263.1"/>
    <property type="molecule type" value="Genomic_DNA"/>
</dbReference>
<evidence type="ECO:0000313" key="1">
    <source>
        <dbReference type="EMBL" id="GAI90263.1"/>
    </source>
</evidence>
<organism evidence="1">
    <name type="scientific">marine sediment metagenome</name>
    <dbReference type="NCBI Taxonomy" id="412755"/>
    <lineage>
        <taxon>unclassified sequences</taxon>
        <taxon>metagenomes</taxon>
        <taxon>ecological metagenomes</taxon>
    </lineage>
</organism>
<comment type="caution">
    <text evidence="1">The sequence shown here is derived from an EMBL/GenBank/DDBJ whole genome shotgun (WGS) entry which is preliminary data.</text>
</comment>
<reference evidence="1" key="1">
    <citation type="journal article" date="2014" name="Front. Microbiol.">
        <title>High frequency of phylogenetically diverse reductive dehalogenase-homologous genes in deep subseafloor sedimentary metagenomes.</title>
        <authorList>
            <person name="Kawai M."/>
            <person name="Futagami T."/>
            <person name="Toyoda A."/>
            <person name="Takaki Y."/>
            <person name="Nishi S."/>
            <person name="Hori S."/>
            <person name="Arai W."/>
            <person name="Tsubouchi T."/>
            <person name="Morono Y."/>
            <person name="Uchiyama I."/>
            <person name="Ito T."/>
            <person name="Fujiyama A."/>
            <person name="Inagaki F."/>
            <person name="Takami H."/>
        </authorList>
    </citation>
    <scope>NUCLEOTIDE SEQUENCE</scope>
    <source>
        <strain evidence="1">Expedition CK06-06</strain>
    </source>
</reference>
<sequence length="65" mass="7214">MSEIVEKTITGAWGGGEIDSVCLPRTGNWQQNGMSWPVKDLLEPSIQRPKVGTIGYFYNLEIACK</sequence>
<name>X1SBA7_9ZZZZ</name>
<gene>
    <name evidence="1" type="ORF">S12H4_38191</name>
</gene>
<accession>X1SBA7</accession>
<proteinExistence type="predicted"/>